<reference evidence="3" key="1">
    <citation type="submission" date="2021-01" db="UniProtKB">
        <authorList>
            <consortium name="EnsemblPlants"/>
        </authorList>
    </citation>
    <scope>IDENTIFICATION</scope>
</reference>
<feature type="region of interest" description="Disordered" evidence="1">
    <location>
        <begin position="130"/>
        <end position="210"/>
    </location>
</feature>
<dbReference type="Gramene" id="Kaladp0016s0030.1.v1.1">
    <property type="protein sequence ID" value="Kaladp0016s0030.1.v1.1"/>
    <property type="gene ID" value="Kaladp0016s0030.v1.1"/>
</dbReference>
<feature type="compositionally biased region" description="Polar residues" evidence="1">
    <location>
        <begin position="133"/>
        <end position="160"/>
    </location>
</feature>
<evidence type="ECO:0000256" key="1">
    <source>
        <dbReference type="SAM" id="MobiDB-lite"/>
    </source>
</evidence>
<feature type="compositionally biased region" description="Polar residues" evidence="1">
    <location>
        <begin position="181"/>
        <end position="191"/>
    </location>
</feature>
<dbReference type="InterPro" id="IPR036869">
    <property type="entry name" value="J_dom_sf"/>
</dbReference>
<dbReference type="Pfam" id="PF11926">
    <property type="entry name" value="DUF3444"/>
    <property type="match status" value="1"/>
</dbReference>
<dbReference type="PRINTS" id="PR00625">
    <property type="entry name" value="JDOMAIN"/>
</dbReference>
<dbReference type="PANTHER" id="PTHR45089:SF59">
    <property type="entry name" value="DNAJ HEAT SHOCK N-TERMINAL DOMAIN-CONTAINING PROTEIN"/>
    <property type="match status" value="1"/>
</dbReference>
<dbReference type="SMART" id="SM00271">
    <property type="entry name" value="DnaJ"/>
    <property type="match status" value="1"/>
</dbReference>
<dbReference type="InterPro" id="IPR001623">
    <property type="entry name" value="DnaJ_domain"/>
</dbReference>
<feature type="domain" description="J" evidence="2">
    <location>
        <begin position="66"/>
        <end position="130"/>
    </location>
</feature>
<dbReference type="SUPFAM" id="SSF46565">
    <property type="entry name" value="Chaperone J-domain"/>
    <property type="match status" value="1"/>
</dbReference>
<dbReference type="InterPro" id="IPR024593">
    <property type="entry name" value="DUF3444"/>
</dbReference>
<evidence type="ECO:0000259" key="2">
    <source>
        <dbReference type="PROSITE" id="PS50076"/>
    </source>
</evidence>
<dbReference type="Gene3D" id="1.10.287.110">
    <property type="entry name" value="DnaJ domain"/>
    <property type="match status" value="1"/>
</dbReference>
<dbReference type="PANTHER" id="PTHR45089">
    <property type="entry name" value="DNAJ HEAT SHOCK AMINO-TERMINAL DOMAIN PROTEIN-RELATED"/>
    <property type="match status" value="1"/>
</dbReference>
<dbReference type="EnsemblPlants" id="Kaladp0016s0030.1.v1.1">
    <property type="protein sequence ID" value="Kaladp0016s0030.1.v1.1"/>
    <property type="gene ID" value="Kaladp0016s0030.v1.1"/>
</dbReference>
<dbReference type="PROSITE" id="PS50076">
    <property type="entry name" value="DNAJ_2"/>
    <property type="match status" value="1"/>
</dbReference>
<evidence type="ECO:0000313" key="3">
    <source>
        <dbReference type="EnsemblPlants" id="Kaladp0016s0030.1.v1.1"/>
    </source>
</evidence>
<sequence length="609" mass="68283">MECNKDEAVRAVEIAVMKIQKKDFVGANKFALKAQNMFPSMEGIQLLLAALNVCVTATTTVNGERDWYAILGVDPSATEQEIKTSYRRTLLKVHPDKNKWDGADEALHLVNEAWKQLSNEDSRAAYDQKRLTSQDNKATNSTSPASQTEEGTSQSHPKTQAQKRTRQFNSKKASPKRQKLNKFSASQDAPTSSSVSKRPRASSFENKTTGTPAFAAAHAALRKATPGSLVRAREEAVEAFLQRMISFKNGTRAFTDLQNDIGAHDNPAKEVPVNGPSENERSVSFKTDEIAGSGSDKAKKLAKLSRQKVRIFLTQSAKANIWKRLTEWKKAADATSHLEKAHEVHSSGVKGRKRKDVSNTEMDVPDSDFHNFDSDRTASAFKKGQVWALYDDQHGMPRLYAKVERVLSEEPFEAQLRWLNSKHNAEFGPMRWIACGFHKTSGQFHRGNPLIKNDTSCFSHVVNCTYGKRGVTYVYPKKGDLWAVYRNWSSDWDASVRLSAEVFNQFDIVEVLQDYNEEKGVTVAPLDKVPGFRTVLQRNSDPASHMTIPKHEIFRLSHQVPFRLVTEDENRISSRGCYEFDPAAVPCEFVQAILEEKPANGVVELRGKS</sequence>
<feature type="region of interest" description="Disordered" evidence="1">
    <location>
        <begin position="261"/>
        <end position="281"/>
    </location>
</feature>
<name>A0A7N0SZX2_KALFE</name>
<dbReference type="OMA" id="LITHACS"/>
<dbReference type="Pfam" id="PF00226">
    <property type="entry name" value="DnaJ"/>
    <property type="match status" value="1"/>
</dbReference>
<dbReference type="AlphaFoldDB" id="A0A7N0SZX2"/>
<accession>A0A7N0SZX2</accession>
<protein>
    <recommendedName>
        <fullName evidence="2">J domain-containing protein</fullName>
    </recommendedName>
</protein>
<keyword evidence="4" id="KW-1185">Reference proteome</keyword>
<dbReference type="CDD" id="cd06257">
    <property type="entry name" value="DnaJ"/>
    <property type="match status" value="1"/>
</dbReference>
<proteinExistence type="predicted"/>
<feature type="region of interest" description="Disordered" evidence="1">
    <location>
        <begin position="339"/>
        <end position="362"/>
    </location>
</feature>
<organism evidence="3 4">
    <name type="scientific">Kalanchoe fedtschenkoi</name>
    <name type="common">Lavender scallops</name>
    <name type="synonym">South American air plant</name>
    <dbReference type="NCBI Taxonomy" id="63787"/>
    <lineage>
        <taxon>Eukaryota</taxon>
        <taxon>Viridiplantae</taxon>
        <taxon>Streptophyta</taxon>
        <taxon>Embryophyta</taxon>
        <taxon>Tracheophyta</taxon>
        <taxon>Spermatophyta</taxon>
        <taxon>Magnoliopsida</taxon>
        <taxon>eudicotyledons</taxon>
        <taxon>Gunneridae</taxon>
        <taxon>Pentapetalae</taxon>
        <taxon>Saxifragales</taxon>
        <taxon>Crassulaceae</taxon>
        <taxon>Kalanchoe</taxon>
    </lineage>
</organism>
<evidence type="ECO:0000313" key="4">
    <source>
        <dbReference type="Proteomes" id="UP000594263"/>
    </source>
</evidence>
<dbReference type="Proteomes" id="UP000594263">
    <property type="component" value="Unplaced"/>
</dbReference>